<accession>A0ABS2L9I1</accession>
<protein>
    <submittedName>
        <fullName evidence="3">Beta-lactamase class A</fullName>
        <ecNumber evidence="3">3.5.2.6</ecNumber>
    </submittedName>
</protein>
<dbReference type="Pfam" id="PF13354">
    <property type="entry name" value="Beta-lactamase2"/>
    <property type="match status" value="1"/>
</dbReference>
<feature type="domain" description="Beta-lactamase class A catalytic" evidence="2">
    <location>
        <begin position="53"/>
        <end position="273"/>
    </location>
</feature>
<name>A0ABS2L9I1_9MICO</name>
<evidence type="ECO:0000256" key="1">
    <source>
        <dbReference type="SAM" id="MobiDB-lite"/>
    </source>
</evidence>
<dbReference type="InterPro" id="IPR000871">
    <property type="entry name" value="Beta-lactam_class-A"/>
</dbReference>
<dbReference type="PANTHER" id="PTHR35333">
    <property type="entry name" value="BETA-LACTAMASE"/>
    <property type="match status" value="1"/>
</dbReference>
<dbReference type="InterPro" id="IPR012338">
    <property type="entry name" value="Beta-lactam/transpept-like"/>
</dbReference>
<evidence type="ECO:0000313" key="4">
    <source>
        <dbReference type="Proteomes" id="UP000776164"/>
    </source>
</evidence>
<feature type="region of interest" description="Disordered" evidence="1">
    <location>
        <begin position="1"/>
        <end position="28"/>
    </location>
</feature>
<gene>
    <name evidence="3" type="ORF">JOE66_003363</name>
</gene>
<keyword evidence="3" id="KW-0378">Hydrolase</keyword>
<dbReference type="InterPro" id="IPR045155">
    <property type="entry name" value="Beta-lactam_cat"/>
</dbReference>
<dbReference type="Gene3D" id="3.40.710.10">
    <property type="entry name" value="DD-peptidase/beta-lactamase superfamily"/>
    <property type="match status" value="1"/>
</dbReference>
<proteinExistence type="predicted"/>
<sequence length="303" mass="32569">MKQPMRKDRRKAQPELPSGRRSAAQTHETDTFRRGFVSLTKLALSGVQITASALDVTTEKVLFSIDDHLSVPTASLGKVILLIEVAARLTQRDGSAHGLLDRTVVDSAAGTGLWQHLQIPTMPVADLAVMVGQSSDNLATNVLLRHIGLDAVRARGEALGLNRTFLLDKVRDHRGPDDAPHVSVGSARELSTLFRDLAEGSVVDVATSQQVLAWLGLSADLSMVASAFGLDPLSHVHSDHGLLLVNKTGSGPGIRSEVGILRGPRASVSYAVTMRFNDEELTSRLAVLDGMRTLGTDILEYVY</sequence>
<evidence type="ECO:0000259" key="2">
    <source>
        <dbReference type="Pfam" id="PF13354"/>
    </source>
</evidence>
<organism evidence="3 4">
    <name type="scientific">Subtercola frigoramans</name>
    <dbReference type="NCBI Taxonomy" id="120298"/>
    <lineage>
        <taxon>Bacteria</taxon>
        <taxon>Bacillati</taxon>
        <taxon>Actinomycetota</taxon>
        <taxon>Actinomycetes</taxon>
        <taxon>Micrococcales</taxon>
        <taxon>Microbacteriaceae</taxon>
        <taxon>Subtercola</taxon>
    </lineage>
</organism>
<dbReference type="PANTHER" id="PTHR35333:SF3">
    <property type="entry name" value="BETA-LACTAMASE-TYPE TRANSPEPTIDASE FOLD CONTAINING PROTEIN"/>
    <property type="match status" value="1"/>
</dbReference>
<evidence type="ECO:0000313" key="3">
    <source>
        <dbReference type="EMBL" id="MBM7473729.1"/>
    </source>
</evidence>
<dbReference type="RefSeq" id="WP_307827263.1">
    <property type="nucleotide sequence ID" value="NZ_BAAAHT010000001.1"/>
</dbReference>
<dbReference type="Proteomes" id="UP000776164">
    <property type="component" value="Unassembled WGS sequence"/>
</dbReference>
<keyword evidence="4" id="KW-1185">Reference proteome</keyword>
<dbReference type="SUPFAM" id="SSF56601">
    <property type="entry name" value="beta-lactamase/transpeptidase-like"/>
    <property type="match status" value="1"/>
</dbReference>
<comment type="caution">
    <text evidence="3">The sequence shown here is derived from an EMBL/GenBank/DDBJ whole genome shotgun (WGS) entry which is preliminary data.</text>
</comment>
<reference evidence="3 4" key="1">
    <citation type="submission" date="2021-01" db="EMBL/GenBank/DDBJ databases">
        <title>Sequencing the genomes of 1000 actinobacteria strains.</title>
        <authorList>
            <person name="Klenk H.-P."/>
        </authorList>
    </citation>
    <scope>NUCLEOTIDE SEQUENCE [LARGE SCALE GENOMIC DNA]</scope>
    <source>
        <strain evidence="3 4">DSM 13057</strain>
    </source>
</reference>
<dbReference type="EC" id="3.5.2.6" evidence="3"/>
<dbReference type="GO" id="GO:0008800">
    <property type="term" value="F:beta-lactamase activity"/>
    <property type="evidence" value="ECO:0007669"/>
    <property type="project" value="UniProtKB-EC"/>
</dbReference>
<dbReference type="EMBL" id="JAFBBU010000001">
    <property type="protein sequence ID" value="MBM7473729.1"/>
    <property type="molecule type" value="Genomic_DNA"/>
</dbReference>